<name>A0ABZ2LAR1_9BACT</name>
<dbReference type="Pfam" id="PF13229">
    <property type="entry name" value="Beta_helix"/>
    <property type="match status" value="1"/>
</dbReference>
<proteinExistence type="predicted"/>
<gene>
    <name evidence="3" type="ORF">LVJ94_12345</name>
</gene>
<feature type="domain" description="DUF1565" evidence="1">
    <location>
        <begin position="177"/>
        <end position="235"/>
    </location>
</feature>
<evidence type="ECO:0000313" key="3">
    <source>
        <dbReference type="EMBL" id="WXB08018.1"/>
    </source>
</evidence>
<dbReference type="PROSITE" id="PS51257">
    <property type="entry name" value="PROKAR_LIPOPROTEIN"/>
    <property type="match status" value="1"/>
</dbReference>
<feature type="domain" description="Right handed beta helix" evidence="2">
    <location>
        <begin position="317"/>
        <end position="445"/>
    </location>
</feature>
<dbReference type="Pfam" id="PF07602">
    <property type="entry name" value="DUF1565"/>
    <property type="match status" value="1"/>
</dbReference>
<reference evidence="3" key="1">
    <citation type="submission" date="2021-12" db="EMBL/GenBank/DDBJ databases">
        <title>Discovery of the Pendulisporaceae a myxobacterial family with distinct sporulation behavior and unique specialized metabolism.</title>
        <authorList>
            <person name="Garcia R."/>
            <person name="Popoff A."/>
            <person name="Bader C.D."/>
            <person name="Loehr J."/>
            <person name="Walesch S."/>
            <person name="Walt C."/>
            <person name="Boldt J."/>
            <person name="Bunk B."/>
            <person name="Haeckl F.J.F.P.J."/>
            <person name="Gunesch A.P."/>
            <person name="Birkelbach J."/>
            <person name="Nuebel U."/>
            <person name="Pietschmann T."/>
            <person name="Bach T."/>
            <person name="Mueller R."/>
        </authorList>
    </citation>
    <scope>NUCLEOTIDE SEQUENCE</scope>
    <source>
        <strain evidence="3">MSr11367</strain>
    </source>
</reference>
<evidence type="ECO:0000259" key="1">
    <source>
        <dbReference type="Pfam" id="PF07602"/>
    </source>
</evidence>
<accession>A0ABZ2LAR1</accession>
<dbReference type="InterPro" id="IPR039448">
    <property type="entry name" value="Beta_helix"/>
</dbReference>
<dbReference type="InterPro" id="IPR011050">
    <property type="entry name" value="Pectin_lyase_fold/virulence"/>
</dbReference>
<dbReference type="InterPro" id="IPR012334">
    <property type="entry name" value="Pectin_lyas_fold"/>
</dbReference>
<organism evidence="3 4">
    <name type="scientific">Pendulispora rubella</name>
    <dbReference type="NCBI Taxonomy" id="2741070"/>
    <lineage>
        <taxon>Bacteria</taxon>
        <taxon>Pseudomonadati</taxon>
        <taxon>Myxococcota</taxon>
        <taxon>Myxococcia</taxon>
        <taxon>Myxococcales</taxon>
        <taxon>Sorangiineae</taxon>
        <taxon>Pendulisporaceae</taxon>
        <taxon>Pendulispora</taxon>
    </lineage>
</organism>
<dbReference type="InterPro" id="IPR011459">
    <property type="entry name" value="DUF1565"/>
</dbReference>
<dbReference type="RefSeq" id="WP_394837693.1">
    <property type="nucleotide sequence ID" value="NZ_CP089929.1"/>
</dbReference>
<evidence type="ECO:0000313" key="4">
    <source>
        <dbReference type="Proteomes" id="UP001374803"/>
    </source>
</evidence>
<sequence length="533" mass="55518">MRATTISSLLGFGTLAVFSLLGAGCPPSYFETCKGAECGQPEDDGGLASETGGDGSAAALPKITGVTISGNPSRTIRQGFGGTPTNLTTTVRLSGERLDHVTTVAVGNAPSALDGVISSKTSTELVFTLLVRHGAPIGSLPLKVTSPSGTATFSDAISITAITASPLGTDALEIGLDSSGTSEHPFRSLLKAAEIAVAGDTISLNDGIYDTEHGELFTRNGRSIPADITIKGESPGGTLLIGPSNDCGMIKDGLVLVGSARLENLVIHRFCGTGIVTSTIGTVTLKSVDIHDVGQVGLAANTETILDSVDISAPIDAIHAENAKLTIAHSHIHHSATGIFAMGGALAVTASEIDHHCCYPFDDREGSAAIVTDSPVTLTDTHIHDNAAIGLFIKYTERRVPVLVAKSSFSANDEAIRFSATVDATVRDTTFGRDNKALIHVYGASDLDLGKPETPGNNRFWLCDTCDGVIDSRFSPTNLKPITVFGNWWSLVDSIPLGCIDRDSPSGKTSPPRHWHIDAPGKCASSTGNRFFN</sequence>
<evidence type="ECO:0000259" key="2">
    <source>
        <dbReference type="Pfam" id="PF13229"/>
    </source>
</evidence>
<dbReference type="EMBL" id="CP089983">
    <property type="protein sequence ID" value="WXB08018.1"/>
    <property type="molecule type" value="Genomic_DNA"/>
</dbReference>
<dbReference type="Gene3D" id="2.160.20.10">
    <property type="entry name" value="Single-stranded right-handed beta-helix, Pectin lyase-like"/>
    <property type="match status" value="1"/>
</dbReference>
<keyword evidence="4" id="KW-1185">Reference proteome</keyword>
<dbReference type="SUPFAM" id="SSF51126">
    <property type="entry name" value="Pectin lyase-like"/>
    <property type="match status" value="1"/>
</dbReference>
<dbReference type="Proteomes" id="UP001374803">
    <property type="component" value="Chromosome"/>
</dbReference>
<protein>
    <submittedName>
        <fullName evidence="3">Right-handed parallel beta-helix repeat-containing protein</fullName>
    </submittedName>
</protein>